<feature type="domain" description="Lysidine-tRNA(Ile) synthetase C-terminal" evidence="10">
    <location>
        <begin position="346"/>
        <end position="418"/>
    </location>
</feature>
<dbReference type="InterPro" id="IPR012795">
    <property type="entry name" value="tRNA_Ile_lys_synt_N"/>
</dbReference>
<keyword evidence="6 8" id="KW-0067">ATP-binding</keyword>
<dbReference type="Pfam" id="PF01171">
    <property type="entry name" value="ATP_bind_3"/>
    <property type="match status" value="1"/>
</dbReference>
<dbReference type="HAMAP" id="MF_01161">
    <property type="entry name" value="tRNA_Ile_lys_synt"/>
    <property type="match status" value="1"/>
</dbReference>
<evidence type="ECO:0000256" key="3">
    <source>
        <dbReference type="ARBA" id="ARBA00022598"/>
    </source>
</evidence>
<dbReference type="RefSeq" id="WP_128832635.1">
    <property type="nucleotide sequence ID" value="NZ_AP014612.1"/>
</dbReference>
<dbReference type="NCBIfam" id="TIGR02433">
    <property type="entry name" value="lysidine_TilS_C"/>
    <property type="match status" value="1"/>
</dbReference>
<dbReference type="GO" id="GO:0005524">
    <property type="term" value="F:ATP binding"/>
    <property type="evidence" value="ECO:0007669"/>
    <property type="project" value="UniProtKB-UniRule"/>
</dbReference>
<evidence type="ECO:0000256" key="1">
    <source>
        <dbReference type="ARBA" id="ARBA00004496"/>
    </source>
</evidence>
<dbReference type="InterPro" id="IPR014729">
    <property type="entry name" value="Rossmann-like_a/b/a_fold"/>
</dbReference>
<evidence type="ECO:0000256" key="6">
    <source>
        <dbReference type="ARBA" id="ARBA00022840"/>
    </source>
</evidence>
<dbReference type="EC" id="6.3.4.19" evidence="8"/>
<dbReference type="SUPFAM" id="SSF52402">
    <property type="entry name" value="Adenine nucleotide alpha hydrolases-like"/>
    <property type="match status" value="1"/>
</dbReference>
<dbReference type="AlphaFoldDB" id="A0A1L7LGG7"/>
<evidence type="ECO:0000256" key="7">
    <source>
        <dbReference type="ARBA" id="ARBA00048539"/>
    </source>
</evidence>
<sequence>MTYEKMLKYVQEKKFFETHYNILIAVSGGVDSMNLLHFLHIYQKKLQLRIAVAHVNHKQRPQADEEEIYLKNWARDNHIPFYAAVFKGTFSEKKARDFRYTFFKNIMKEHGYTALVTAHHADDQAETVFLRLLRGSRLRYLTGIKEIQEFGNGQLIRPFLKFYKKDLPNIFHFDDDSNQGNSYLRNRIRNHYLPILTQENPKLSQHLIQMSEETNLLFKAFSDLTSGLDVQDCQIFRSQSEAIQYFLLQNYLRKFPNLEISKAQFDNLLHILKTKDYYYDYLKNSYYLKKDQKRFEICKIGPETDRFEGEKVLEYDSMVKYGQYIFSFQEDSNSKKGIPVRNDFPIIIRRRKPGDKIKLGSHSKKLRRLFIDEKIPIFKRSNAIIVEQDSDIILILLDGVTYLRKGFKDDIMKGRLYIQNRNW</sequence>
<dbReference type="NCBIfam" id="TIGR02432">
    <property type="entry name" value="lysidine_TilS_N"/>
    <property type="match status" value="1"/>
</dbReference>
<reference evidence="11 12" key="1">
    <citation type="journal article" date="2016" name="Microbiol. Immunol.">
        <title>Complete genome sequence of Streptococcus troglodytae TKU31 isolated from the oral cavity of a chimpanzee (Pan troglodytes).</title>
        <authorList>
            <person name="Okamoto M."/>
            <person name="Naito M."/>
            <person name="Miyanohara M."/>
            <person name="Imai S."/>
            <person name="Nomura Y."/>
            <person name="Saito W."/>
            <person name="Momoi Y."/>
            <person name="Takada K."/>
            <person name="Miyabe-Nishiwaki T."/>
            <person name="Tomonaga M."/>
            <person name="Hanada N."/>
        </authorList>
    </citation>
    <scope>NUCLEOTIDE SEQUENCE [LARGE SCALE GENOMIC DNA]</scope>
    <source>
        <strain evidence="12">TKU 31</strain>
    </source>
</reference>
<keyword evidence="4 8" id="KW-0819">tRNA processing</keyword>
<proteinExistence type="inferred from homology"/>
<feature type="binding site" evidence="8">
    <location>
        <begin position="27"/>
        <end position="32"/>
    </location>
    <ligand>
        <name>ATP</name>
        <dbReference type="ChEBI" id="CHEBI:30616"/>
    </ligand>
</feature>
<dbReference type="EMBL" id="AP014612">
    <property type="protein sequence ID" value="BAQ23273.1"/>
    <property type="molecule type" value="Genomic_DNA"/>
</dbReference>
<dbReference type="Gene3D" id="3.40.50.620">
    <property type="entry name" value="HUPs"/>
    <property type="match status" value="1"/>
</dbReference>
<evidence type="ECO:0000256" key="9">
    <source>
        <dbReference type="SAM" id="Phobius"/>
    </source>
</evidence>
<dbReference type="PANTHER" id="PTHR43033">
    <property type="entry name" value="TRNA(ILE)-LYSIDINE SYNTHASE-RELATED"/>
    <property type="match status" value="1"/>
</dbReference>
<dbReference type="PANTHER" id="PTHR43033:SF1">
    <property type="entry name" value="TRNA(ILE)-LYSIDINE SYNTHASE-RELATED"/>
    <property type="match status" value="1"/>
</dbReference>
<keyword evidence="5 8" id="KW-0547">Nucleotide-binding</keyword>
<dbReference type="SMART" id="SM00977">
    <property type="entry name" value="TilS_C"/>
    <property type="match status" value="1"/>
</dbReference>
<dbReference type="GO" id="GO:0006400">
    <property type="term" value="P:tRNA modification"/>
    <property type="evidence" value="ECO:0007669"/>
    <property type="project" value="UniProtKB-UniRule"/>
</dbReference>
<evidence type="ECO:0000256" key="5">
    <source>
        <dbReference type="ARBA" id="ARBA00022741"/>
    </source>
</evidence>
<evidence type="ECO:0000256" key="2">
    <source>
        <dbReference type="ARBA" id="ARBA00022490"/>
    </source>
</evidence>
<comment type="domain">
    <text evidence="8">The N-terminal region contains the highly conserved SGGXDS motif, predicted to be a P-loop motif involved in ATP binding.</text>
</comment>
<dbReference type="SUPFAM" id="SSF56037">
    <property type="entry name" value="PheT/TilS domain"/>
    <property type="match status" value="1"/>
</dbReference>
<comment type="subcellular location">
    <subcellularLocation>
        <location evidence="1 8">Cytoplasm</location>
    </subcellularLocation>
</comment>
<comment type="similarity">
    <text evidence="8">Belongs to the tRNA(Ile)-lysidine synthase family.</text>
</comment>
<dbReference type="InterPro" id="IPR011063">
    <property type="entry name" value="TilS/TtcA_N"/>
</dbReference>
<evidence type="ECO:0000256" key="8">
    <source>
        <dbReference type="HAMAP-Rule" id="MF_01161"/>
    </source>
</evidence>
<keyword evidence="3 8" id="KW-0436">Ligase</keyword>
<comment type="catalytic activity">
    <reaction evidence="7 8">
        <text>cytidine(34) in tRNA(Ile2) + L-lysine + ATP = lysidine(34) in tRNA(Ile2) + AMP + diphosphate + H(+)</text>
        <dbReference type="Rhea" id="RHEA:43744"/>
        <dbReference type="Rhea" id="RHEA-COMP:10625"/>
        <dbReference type="Rhea" id="RHEA-COMP:10670"/>
        <dbReference type="ChEBI" id="CHEBI:15378"/>
        <dbReference type="ChEBI" id="CHEBI:30616"/>
        <dbReference type="ChEBI" id="CHEBI:32551"/>
        <dbReference type="ChEBI" id="CHEBI:33019"/>
        <dbReference type="ChEBI" id="CHEBI:82748"/>
        <dbReference type="ChEBI" id="CHEBI:83665"/>
        <dbReference type="ChEBI" id="CHEBI:456215"/>
        <dbReference type="EC" id="6.3.4.19"/>
    </reaction>
</comment>
<gene>
    <name evidence="8" type="primary">tilS</name>
    <name evidence="11" type="ORF">SRT_00120</name>
</gene>
<dbReference type="InterPro" id="IPR012796">
    <property type="entry name" value="Lysidine-tRNA-synth_C"/>
</dbReference>
<comment type="function">
    <text evidence="8">Ligates lysine onto the cytidine present at position 34 of the AUA codon-specific tRNA(Ile) that contains the anticodon CAU, in an ATP-dependent manner. Cytidine is converted to lysidine, thus changing the amino acid specificity of the tRNA from methionine to isoleucine.</text>
</comment>
<dbReference type="CDD" id="cd01992">
    <property type="entry name" value="TilS_N"/>
    <property type="match status" value="1"/>
</dbReference>
<dbReference type="Proteomes" id="UP000217758">
    <property type="component" value="Chromosome"/>
</dbReference>
<evidence type="ECO:0000313" key="11">
    <source>
        <dbReference type="EMBL" id="BAQ23273.1"/>
    </source>
</evidence>
<keyword evidence="12" id="KW-1185">Reference proteome</keyword>
<dbReference type="GO" id="GO:0032267">
    <property type="term" value="F:tRNA(Ile)-lysidine synthase activity"/>
    <property type="evidence" value="ECO:0007669"/>
    <property type="project" value="UniProtKB-EC"/>
</dbReference>
<keyword evidence="9" id="KW-0812">Transmembrane</keyword>
<evidence type="ECO:0000256" key="4">
    <source>
        <dbReference type="ARBA" id="ARBA00022694"/>
    </source>
</evidence>
<evidence type="ECO:0000313" key="12">
    <source>
        <dbReference type="Proteomes" id="UP000217758"/>
    </source>
</evidence>
<keyword evidence="9" id="KW-1133">Transmembrane helix</keyword>
<dbReference type="InterPro" id="IPR012094">
    <property type="entry name" value="tRNA_Ile_lys_synt"/>
</dbReference>
<accession>A0A1L7LGG7</accession>
<keyword evidence="9" id="KW-0472">Membrane</keyword>
<organism evidence="11 12">
    <name type="scientific">Streptococcus troglodytae</name>
    <dbReference type="NCBI Taxonomy" id="1111760"/>
    <lineage>
        <taxon>Bacteria</taxon>
        <taxon>Bacillati</taxon>
        <taxon>Bacillota</taxon>
        <taxon>Bacilli</taxon>
        <taxon>Lactobacillales</taxon>
        <taxon>Streptococcaceae</taxon>
        <taxon>Streptococcus</taxon>
    </lineage>
</organism>
<dbReference type="GO" id="GO:0005737">
    <property type="term" value="C:cytoplasm"/>
    <property type="evidence" value="ECO:0007669"/>
    <property type="project" value="UniProtKB-SubCell"/>
</dbReference>
<keyword evidence="2 8" id="KW-0963">Cytoplasm</keyword>
<name>A0A1L7LGG7_9STRE</name>
<protein>
    <recommendedName>
        <fullName evidence="8">tRNA(Ile)-lysidine synthase</fullName>
        <ecNumber evidence="8">6.3.4.19</ecNumber>
    </recommendedName>
    <alternativeName>
        <fullName evidence="8">tRNA(Ile)-2-lysyl-cytidine synthase</fullName>
    </alternativeName>
    <alternativeName>
        <fullName evidence="8">tRNA(Ile)-lysidine synthetase</fullName>
    </alternativeName>
</protein>
<dbReference type="KEGG" id="strg:SRT_00120"/>
<feature type="transmembrane region" description="Helical" evidence="9">
    <location>
        <begin position="20"/>
        <end position="39"/>
    </location>
</feature>
<dbReference type="Pfam" id="PF11734">
    <property type="entry name" value="TilS_C"/>
    <property type="match status" value="1"/>
</dbReference>
<evidence type="ECO:0000259" key="10">
    <source>
        <dbReference type="SMART" id="SM00977"/>
    </source>
</evidence>